<evidence type="ECO:0000256" key="6">
    <source>
        <dbReference type="ARBA" id="ARBA00022843"/>
    </source>
</evidence>
<comment type="caution">
    <text evidence="12">The sequence shown here is derived from an EMBL/GenBank/DDBJ whole genome shotgun (WGS) entry which is preliminary data.</text>
</comment>
<evidence type="ECO:0000259" key="11">
    <source>
        <dbReference type="Pfam" id="PF10497"/>
    </source>
</evidence>
<organism evidence="12 13">
    <name type="scientific">Cutaneotrichosporon spelunceum</name>
    <dbReference type="NCBI Taxonomy" id="1672016"/>
    <lineage>
        <taxon>Eukaryota</taxon>
        <taxon>Fungi</taxon>
        <taxon>Dikarya</taxon>
        <taxon>Basidiomycota</taxon>
        <taxon>Agaricomycotina</taxon>
        <taxon>Tremellomycetes</taxon>
        <taxon>Trichosporonales</taxon>
        <taxon>Trichosporonaceae</taxon>
        <taxon>Cutaneotrichosporon</taxon>
    </lineage>
</organism>
<dbReference type="GO" id="GO:0006355">
    <property type="term" value="P:regulation of DNA-templated transcription"/>
    <property type="evidence" value="ECO:0007669"/>
    <property type="project" value="InterPro"/>
</dbReference>
<accession>A0AAD3TR70</accession>
<reference evidence="12" key="2">
    <citation type="submission" date="2023-06" db="EMBL/GenBank/DDBJ databases">
        <authorList>
            <person name="Kobayashi Y."/>
            <person name="Kayamori A."/>
            <person name="Aoki K."/>
            <person name="Shiwa Y."/>
            <person name="Fujita N."/>
            <person name="Sugita T."/>
            <person name="Iwasaki W."/>
            <person name="Tanaka N."/>
            <person name="Takashima M."/>
        </authorList>
    </citation>
    <scope>NUCLEOTIDE SEQUENCE</scope>
    <source>
        <strain evidence="12">HIS016</strain>
    </source>
</reference>
<dbReference type="Pfam" id="PF10497">
    <property type="entry name" value="zf-4CXXC_R1"/>
    <property type="match status" value="1"/>
</dbReference>
<keyword evidence="9" id="KW-0539">Nucleus</keyword>
<evidence type="ECO:0000256" key="8">
    <source>
        <dbReference type="ARBA" id="ARBA00023163"/>
    </source>
</evidence>
<name>A0AAD3TR70_9TREE</name>
<feature type="domain" description="Zinc-finger" evidence="11">
    <location>
        <begin position="96"/>
        <end position="211"/>
    </location>
</feature>
<feature type="compositionally biased region" description="Basic residues" evidence="10">
    <location>
        <begin position="666"/>
        <end position="682"/>
    </location>
</feature>
<sequence length="754" mass="84382">MAKSPVSSPPSPMTSNASVPALTAGTTAPTSPSPSASLGSPLSPIPDPSSISKKRKAPASGGVKKKAKSGTNEPVPKKGKAKQARSKVEAKEKPEKEKGTYCHQCRTKIDPVNVLRCTKLRKYTKSTPARACNLAWCERDLVKRYEIDPGEIRERGHNIDAAEAAKHDESKPYVWACPCCLDECQNSTCRIKKGLQPLGDVVKLAAEQGVTPLELVAQINADGPEPTTKSRVDMLDMIDGKLSDVDPPKASGSKSAPKKAAKETKKAAKGKEKATSKKAVKKEVSKEKPPPPRFAWPKLDPPDIANIDTRMGREEVEQRMYLREFVCRFRELLKLPERSLGAFDDFDHPLGETTVRQVASAFLGLITNTGNMNSRQFDLDEPEVDFEIEDLREEMRYADLARFAAIYQQAADILELKMPRDPAEAARERNEKAMRALLDLGVDDEAPAWAMETGSSTRRGASRLPAPSEVVRMLLALVEHVMHLDIVRYQMDLNVGYSVGDEIRKMSTEQKEEAKRWDAEKKKLNAARVRAKSAADTKAAREKLKEREAEHIKRNRMPILNYRAGLARKSMRFEALGVDLDGRVYYSLSARELDRERYRPGFWARGVLIWGRGWGREDDDVPALVERWMVVNTGEDLHTLAGYLGYRWRSKYHEMEVATEEAAKEAKKKGKKAPKVTPRRPSLKQTPSTRKAANGYESDDSELSSPPDDLLEQLNPPGYEPSREMFESEHFKLEQNVRDVAIFVEALEWKGIRP</sequence>
<evidence type="ECO:0000256" key="7">
    <source>
        <dbReference type="ARBA" id="ARBA00023015"/>
    </source>
</evidence>
<dbReference type="GO" id="GO:0005737">
    <property type="term" value="C:cytoplasm"/>
    <property type="evidence" value="ECO:0007669"/>
    <property type="project" value="UniProtKB-SubCell"/>
</dbReference>
<keyword evidence="8" id="KW-0804">Transcription</keyword>
<dbReference type="InterPro" id="IPR018866">
    <property type="entry name" value="Znf-4CXXC_R1"/>
</dbReference>
<keyword evidence="13" id="KW-1185">Reference proteome</keyword>
<feature type="region of interest" description="Disordered" evidence="10">
    <location>
        <begin position="663"/>
        <end position="727"/>
    </location>
</feature>
<keyword evidence="6" id="KW-0832">Ubl conjugation</keyword>
<feature type="compositionally biased region" description="Basic residues" evidence="10">
    <location>
        <begin position="52"/>
        <end position="68"/>
    </location>
</feature>
<feature type="region of interest" description="Disordered" evidence="10">
    <location>
        <begin position="1"/>
        <end position="95"/>
    </location>
</feature>
<dbReference type="EMBL" id="BTCM01000002">
    <property type="protein sequence ID" value="GMK55244.1"/>
    <property type="molecule type" value="Genomic_DNA"/>
</dbReference>
<dbReference type="GO" id="GO:0005634">
    <property type="term" value="C:nucleus"/>
    <property type="evidence" value="ECO:0007669"/>
    <property type="project" value="UniProtKB-SubCell"/>
</dbReference>
<evidence type="ECO:0000256" key="10">
    <source>
        <dbReference type="SAM" id="MobiDB-lite"/>
    </source>
</evidence>
<evidence type="ECO:0000256" key="2">
    <source>
        <dbReference type="ARBA" id="ARBA00004496"/>
    </source>
</evidence>
<proteinExistence type="predicted"/>
<keyword evidence="4" id="KW-1017">Isopeptide bond</keyword>
<dbReference type="PANTHER" id="PTHR31169">
    <property type="entry name" value="OS05G0300700 PROTEIN"/>
    <property type="match status" value="1"/>
</dbReference>
<evidence type="ECO:0000313" key="12">
    <source>
        <dbReference type="EMBL" id="GMK55244.1"/>
    </source>
</evidence>
<dbReference type="Proteomes" id="UP001222932">
    <property type="component" value="Unassembled WGS sequence"/>
</dbReference>
<dbReference type="AlphaFoldDB" id="A0AAD3TR70"/>
<evidence type="ECO:0000256" key="1">
    <source>
        <dbReference type="ARBA" id="ARBA00004123"/>
    </source>
</evidence>
<evidence type="ECO:0000256" key="9">
    <source>
        <dbReference type="ARBA" id="ARBA00023242"/>
    </source>
</evidence>
<evidence type="ECO:0000256" key="5">
    <source>
        <dbReference type="ARBA" id="ARBA00022553"/>
    </source>
</evidence>
<evidence type="ECO:0000256" key="4">
    <source>
        <dbReference type="ARBA" id="ARBA00022499"/>
    </source>
</evidence>
<feature type="compositionally biased region" description="Basic and acidic residues" evidence="10">
    <location>
        <begin position="86"/>
        <end position="95"/>
    </location>
</feature>
<keyword evidence="7" id="KW-0805">Transcription regulation</keyword>
<keyword evidence="3" id="KW-0963">Cytoplasm</keyword>
<feature type="region of interest" description="Disordered" evidence="10">
    <location>
        <begin position="240"/>
        <end position="302"/>
    </location>
</feature>
<protein>
    <recommendedName>
        <fullName evidence="11">Zinc-finger domain-containing protein</fullName>
    </recommendedName>
</protein>
<keyword evidence="5" id="KW-0597">Phosphoprotein</keyword>
<reference evidence="12" key="1">
    <citation type="journal article" date="2023" name="BMC Genomics">
        <title>Chromosome-level genome assemblies of Cutaneotrichosporon spp. (Trichosporonales, Basidiomycota) reveal imbalanced evolution between nucleotide sequences and chromosome synteny.</title>
        <authorList>
            <person name="Kobayashi Y."/>
            <person name="Kayamori A."/>
            <person name="Aoki K."/>
            <person name="Shiwa Y."/>
            <person name="Matsutani M."/>
            <person name="Fujita N."/>
            <person name="Sugita T."/>
            <person name="Iwasaki W."/>
            <person name="Tanaka N."/>
            <person name="Takashima M."/>
        </authorList>
    </citation>
    <scope>NUCLEOTIDE SEQUENCE</scope>
    <source>
        <strain evidence="12">HIS016</strain>
    </source>
</reference>
<evidence type="ECO:0000313" key="13">
    <source>
        <dbReference type="Proteomes" id="UP001222932"/>
    </source>
</evidence>
<comment type="subcellular location">
    <subcellularLocation>
        <location evidence="2">Cytoplasm</location>
    </subcellularLocation>
    <subcellularLocation>
        <location evidence="1">Nucleus</location>
    </subcellularLocation>
</comment>
<feature type="compositionally biased region" description="Basic and acidic residues" evidence="10">
    <location>
        <begin position="260"/>
        <end position="290"/>
    </location>
</feature>
<gene>
    <name evidence="12" type="ORF">CspeluHIS016_0203000</name>
</gene>
<dbReference type="InterPro" id="IPR040221">
    <property type="entry name" value="CDCA7/CDA7L"/>
</dbReference>
<feature type="compositionally biased region" description="Low complexity" evidence="10">
    <location>
        <begin position="20"/>
        <end position="42"/>
    </location>
</feature>
<dbReference type="PANTHER" id="PTHR31169:SF8">
    <property type="entry name" value="ZINC-FINGER DOMAIN OF MONOAMINE-OXIDASE A REPRESSOR R1 PROTEIN"/>
    <property type="match status" value="1"/>
</dbReference>
<evidence type="ECO:0000256" key="3">
    <source>
        <dbReference type="ARBA" id="ARBA00022490"/>
    </source>
</evidence>